<evidence type="ECO:0000313" key="5">
    <source>
        <dbReference type="Proteomes" id="UP000001554"/>
    </source>
</evidence>
<dbReference type="GO" id="GO:0030424">
    <property type="term" value="C:axon"/>
    <property type="evidence" value="ECO:0000318"/>
    <property type="project" value="GO_Central"/>
</dbReference>
<reference evidence="6" key="2">
    <citation type="submission" date="2025-08" db="UniProtKB">
        <authorList>
            <consortium name="RefSeq"/>
        </authorList>
    </citation>
    <scope>IDENTIFICATION</scope>
    <source>
        <strain evidence="6">S238N-H82</strain>
        <tissue evidence="6">Testes</tissue>
    </source>
</reference>
<accession>A0A9J7MSD6</accession>
<evidence type="ECO:0000313" key="6">
    <source>
        <dbReference type="RefSeq" id="XP_035677450.1"/>
    </source>
</evidence>
<dbReference type="Proteomes" id="UP000001554">
    <property type="component" value="Chromosome 1"/>
</dbReference>
<dbReference type="InterPro" id="IPR011680">
    <property type="entry name" value="FEZ"/>
</dbReference>
<dbReference type="AlphaFoldDB" id="A0A9J7MSD6"/>
<dbReference type="OrthoDB" id="7959977at2759"/>
<organism evidence="5 6">
    <name type="scientific">Branchiostoma floridae</name>
    <name type="common">Florida lancelet</name>
    <name type="synonym">Amphioxus</name>
    <dbReference type="NCBI Taxonomy" id="7739"/>
    <lineage>
        <taxon>Eukaryota</taxon>
        <taxon>Metazoa</taxon>
        <taxon>Chordata</taxon>
        <taxon>Cephalochordata</taxon>
        <taxon>Leptocardii</taxon>
        <taxon>Amphioxiformes</taxon>
        <taxon>Branchiostomatidae</taxon>
        <taxon>Branchiostoma</taxon>
    </lineage>
</organism>
<keyword evidence="2" id="KW-0597">Phosphoprotein</keyword>
<dbReference type="GeneID" id="118416451"/>
<dbReference type="KEGG" id="bfo:118416451"/>
<keyword evidence="3" id="KW-0175">Coiled coil</keyword>
<keyword evidence="5" id="KW-1185">Reference proteome</keyword>
<sequence length="466" mass="51842">MEQESGSTIGAALPAPGMTSSCPAPPGLPPGPEMQWLVPNLHAGSGSPTMMESFKMAAPLAQIDDEWLDFTSPSDVVNSNDTTSSCTDDNQDVDNVDNCGFGVVSFKSMEDLVHEFDETLNICFRNYNAKTDSIAPVKVLSQEEIMENSEMSSFGVHNVLWQGLTDNFANVLPVDWNSSYTRQLYNKALNLNEQKREEPMNLDLSDDEELRESFDAHSLIISSLTQEPIFTAEEVIEEIDEIMGETSMEEETPVSEDSLSVLSQEMLALRERSNTVTSYDESKAAEGPPGETALHFTPAHFNQSPAAAKCLKKLPLQTLNEVLEELEATIKEYSEILIQQLALRDELVYEKEVKNQFISALVAVQNRQREHKQNKDNKKKRKKVKGGNGTEPGTPEMSVREFAAHSPFLYTVIPYEKKNSPMTAEDLQILTKILVAMSEDSDKVPSLLTDYILKVLCPSQDMMVPT</sequence>
<protein>
    <submittedName>
        <fullName evidence="6">Fasciculation and elongation protein zeta-2-like isoform X1</fullName>
    </submittedName>
</protein>
<evidence type="ECO:0000256" key="3">
    <source>
        <dbReference type="ARBA" id="ARBA00023054"/>
    </source>
</evidence>
<comment type="similarity">
    <text evidence="1">Belongs to the zygin family.</text>
</comment>
<evidence type="ECO:0000256" key="1">
    <source>
        <dbReference type="ARBA" id="ARBA00006788"/>
    </source>
</evidence>
<evidence type="ECO:0000256" key="4">
    <source>
        <dbReference type="SAM" id="MobiDB-lite"/>
    </source>
</evidence>
<dbReference type="Pfam" id="PF07763">
    <property type="entry name" value="FEZ"/>
    <property type="match status" value="2"/>
</dbReference>
<dbReference type="PANTHER" id="PTHR12394">
    <property type="entry name" value="ZYGIN"/>
    <property type="match status" value="1"/>
</dbReference>
<feature type="region of interest" description="Disordered" evidence="4">
    <location>
        <begin position="1"/>
        <end position="29"/>
    </location>
</feature>
<evidence type="ECO:0000256" key="2">
    <source>
        <dbReference type="ARBA" id="ARBA00022553"/>
    </source>
</evidence>
<reference evidence="5" key="1">
    <citation type="journal article" date="2020" name="Nat. Ecol. Evol.">
        <title>Deeply conserved synteny resolves early events in vertebrate evolution.</title>
        <authorList>
            <person name="Simakov O."/>
            <person name="Marletaz F."/>
            <person name="Yue J.X."/>
            <person name="O'Connell B."/>
            <person name="Jenkins J."/>
            <person name="Brandt A."/>
            <person name="Calef R."/>
            <person name="Tung C.H."/>
            <person name="Huang T.K."/>
            <person name="Schmutz J."/>
            <person name="Satoh N."/>
            <person name="Yu J.K."/>
            <person name="Putnam N.H."/>
            <person name="Green R.E."/>
            <person name="Rokhsar D.S."/>
        </authorList>
    </citation>
    <scope>NUCLEOTIDE SEQUENCE [LARGE SCALE GENOMIC DNA]</scope>
    <source>
        <strain evidence="5">S238N-H82</strain>
    </source>
</reference>
<name>A0A9J7MSD6_BRAFL</name>
<feature type="region of interest" description="Disordered" evidence="4">
    <location>
        <begin position="368"/>
        <end position="398"/>
    </location>
</feature>
<gene>
    <name evidence="6" type="primary">LOC118416451</name>
</gene>
<proteinExistence type="inferred from homology"/>
<dbReference type="GO" id="GO:0005737">
    <property type="term" value="C:cytoplasm"/>
    <property type="evidence" value="ECO:0000318"/>
    <property type="project" value="GO_Central"/>
</dbReference>
<dbReference type="OMA" id="CFRDYGT"/>
<dbReference type="RefSeq" id="XP_035677450.1">
    <property type="nucleotide sequence ID" value="XM_035821557.1"/>
</dbReference>
<dbReference type="PANTHER" id="PTHR12394:SF12">
    <property type="entry name" value="LD08195P"/>
    <property type="match status" value="1"/>
</dbReference>